<proteinExistence type="predicted"/>
<gene>
    <name evidence="1" type="ORF">SDC9_193543</name>
</gene>
<dbReference type="EMBL" id="VSSQ01106234">
    <property type="protein sequence ID" value="MPN45964.1"/>
    <property type="molecule type" value="Genomic_DNA"/>
</dbReference>
<evidence type="ECO:0000313" key="1">
    <source>
        <dbReference type="EMBL" id="MPN45964.1"/>
    </source>
</evidence>
<sequence length="150" mass="16493">MIIRVTNEGSIPARVYVRITDTNDDTANEGLHYMPFFDYEEATDSGTSQSELTKGALKQKIESTLAEYNSDFVDGIGQADALVILNAYNTSIYKVLEAGQSTDITIVFWVEYGEVENTLADTSNLTKIDYSKNVSVIATQDDDAAMNLIA</sequence>
<reference evidence="1" key="1">
    <citation type="submission" date="2019-08" db="EMBL/GenBank/DDBJ databases">
        <authorList>
            <person name="Kucharzyk K."/>
            <person name="Murdoch R.W."/>
            <person name="Higgins S."/>
            <person name="Loffler F."/>
        </authorList>
    </citation>
    <scope>NUCLEOTIDE SEQUENCE</scope>
</reference>
<organism evidence="1">
    <name type="scientific">bioreactor metagenome</name>
    <dbReference type="NCBI Taxonomy" id="1076179"/>
    <lineage>
        <taxon>unclassified sequences</taxon>
        <taxon>metagenomes</taxon>
        <taxon>ecological metagenomes</taxon>
    </lineage>
</organism>
<accession>A0A645ICE4</accession>
<protein>
    <submittedName>
        <fullName evidence="1">Uncharacterized protein</fullName>
    </submittedName>
</protein>
<name>A0A645ICE4_9ZZZZ</name>
<comment type="caution">
    <text evidence="1">The sequence shown here is derived from an EMBL/GenBank/DDBJ whole genome shotgun (WGS) entry which is preliminary data.</text>
</comment>
<dbReference type="AlphaFoldDB" id="A0A645ICE4"/>